<dbReference type="EC" id="2.4.1.-" evidence="3"/>
<dbReference type="CAZy" id="GT4">
    <property type="family name" value="Glycosyltransferase Family 4"/>
</dbReference>
<proteinExistence type="predicted"/>
<evidence type="ECO:0000313" key="3">
    <source>
        <dbReference type="EMBL" id="ACE85392.1"/>
    </source>
</evidence>
<protein>
    <submittedName>
        <fullName evidence="3">Glycosyl transferase, putative, gt4A</fullName>
        <ecNumber evidence="3">2.4.1.-</ecNumber>
    </submittedName>
</protein>
<dbReference type="KEGG" id="cja:CJA_3411"/>
<dbReference type="Pfam" id="PF00534">
    <property type="entry name" value="Glycos_transf_1"/>
    <property type="match status" value="1"/>
</dbReference>
<dbReference type="PANTHER" id="PTHR12526:SF630">
    <property type="entry name" value="GLYCOSYLTRANSFERASE"/>
    <property type="match status" value="1"/>
</dbReference>
<dbReference type="InterPro" id="IPR001296">
    <property type="entry name" value="Glyco_trans_1"/>
</dbReference>
<dbReference type="SUPFAM" id="SSF53756">
    <property type="entry name" value="UDP-Glycosyltransferase/glycogen phosphorylase"/>
    <property type="match status" value="1"/>
</dbReference>
<dbReference type="InterPro" id="IPR028098">
    <property type="entry name" value="Glyco_trans_4-like_N"/>
</dbReference>
<dbReference type="Proteomes" id="UP000001036">
    <property type="component" value="Chromosome"/>
</dbReference>
<dbReference type="Pfam" id="PF13439">
    <property type="entry name" value="Glyco_transf_4"/>
    <property type="match status" value="1"/>
</dbReference>
<dbReference type="EMBL" id="CP000934">
    <property type="protein sequence ID" value="ACE85392.1"/>
    <property type="molecule type" value="Genomic_DNA"/>
</dbReference>
<evidence type="ECO:0000259" key="1">
    <source>
        <dbReference type="Pfam" id="PF00534"/>
    </source>
</evidence>
<feature type="domain" description="Glycosyltransferase subfamily 4-like N-terminal" evidence="2">
    <location>
        <begin position="43"/>
        <end position="151"/>
    </location>
</feature>
<evidence type="ECO:0000259" key="2">
    <source>
        <dbReference type="Pfam" id="PF13439"/>
    </source>
</evidence>
<sequence length="344" mass="38840">MQLIGLIERLDPALYQPYLLTIRPSDPSLVPANCIALSWDVPKLFCWSGLKALFSLIQFLRREHIDIVQTFFQDSTVFGGLAAFIAGTRVRLACFRDLGFWLTPKQKKVLPFIYRRMTGFICNAHMVRDHFSHIFNIPLERMTVIGNGVEASALRFIQHTGPCQHIGIVGNMTRPVKRTDLFIKAAAIVAKTHPDIQWHILGDGHLRTELEQLAEDSGIRGKLQFAGRIDRIPEYLERLDIGVICSDSEGLSNALIEYMFKGVTAIATAVGGNPELIAHEKTGLLIPPNDAQALADALNRLIEDNDLRHHLALQAREKAEQAFNWPSCLQYHHHFYQHQLGRQP</sequence>
<evidence type="ECO:0000313" key="4">
    <source>
        <dbReference type="Proteomes" id="UP000001036"/>
    </source>
</evidence>
<keyword evidence="4" id="KW-1185">Reference proteome</keyword>
<dbReference type="Gene3D" id="3.40.50.2000">
    <property type="entry name" value="Glycogen Phosphorylase B"/>
    <property type="match status" value="2"/>
</dbReference>
<keyword evidence="3" id="KW-0808">Transferase</keyword>
<dbReference type="GO" id="GO:0016757">
    <property type="term" value="F:glycosyltransferase activity"/>
    <property type="evidence" value="ECO:0007669"/>
    <property type="project" value="UniProtKB-KW"/>
</dbReference>
<dbReference type="STRING" id="498211.CJA_3411"/>
<keyword evidence="3" id="KW-0328">Glycosyltransferase</keyword>
<gene>
    <name evidence="3" type="primary">gt4A</name>
    <name evidence="3" type="ordered locus">CJA_3411</name>
</gene>
<dbReference type="GO" id="GO:1901135">
    <property type="term" value="P:carbohydrate derivative metabolic process"/>
    <property type="evidence" value="ECO:0007669"/>
    <property type="project" value="UniProtKB-ARBA"/>
</dbReference>
<reference evidence="3 4" key="1">
    <citation type="journal article" date="2008" name="J. Bacteriol.">
        <title>Insights into plant cell wall degradation from the genome sequence of the soil bacterium Cellvibrio japonicus.</title>
        <authorList>
            <person name="Deboy R.T."/>
            <person name="Mongodin E.F."/>
            <person name="Fouts D.E."/>
            <person name="Tailford L.E."/>
            <person name="Khouri H."/>
            <person name="Emerson J.B."/>
            <person name="Mohamoud Y."/>
            <person name="Watkins K."/>
            <person name="Henrissat B."/>
            <person name="Gilbert H.J."/>
            <person name="Nelson K.E."/>
        </authorList>
    </citation>
    <scope>NUCLEOTIDE SEQUENCE [LARGE SCALE GENOMIC DNA]</scope>
    <source>
        <strain evidence="3 4">Ueda107</strain>
    </source>
</reference>
<accession>B3PF97</accession>
<dbReference type="eggNOG" id="COG0438">
    <property type="taxonomic scope" value="Bacteria"/>
</dbReference>
<dbReference type="HOGENOM" id="CLU_009583_0_3_6"/>
<name>B3PF97_CELJU</name>
<feature type="domain" description="Glycosyl transferase family 1" evidence="1">
    <location>
        <begin position="174"/>
        <end position="317"/>
    </location>
</feature>
<organism evidence="3 4">
    <name type="scientific">Cellvibrio japonicus (strain Ueda107)</name>
    <name type="common">Pseudomonas fluorescens subsp. cellulosa</name>
    <dbReference type="NCBI Taxonomy" id="498211"/>
    <lineage>
        <taxon>Bacteria</taxon>
        <taxon>Pseudomonadati</taxon>
        <taxon>Pseudomonadota</taxon>
        <taxon>Gammaproteobacteria</taxon>
        <taxon>Cellvibrionales</taxon>
        <taxon>Cellvibrionaceae</taxon>
        <taxon>Cellvibrio</taxon>
    </lineage>
</organism>
<dbReference type="AlphaFoldDB" id="B3PF97"/>
<dbReference type="PANTHER" id="PTHR12526">
    <property type="entry name" value="GLYCOSYLTRANSFERASE"/>
    <property type="match status" value="1"/>
</dbReference>